<keyword evidence="3" id="KW-0131">Cell cycle</keyword>
<dbReference type="EMBL" id="QGNW01000067">
    <property type="protein sequence ID" value="RVX03113.1"/>
    <property type="molecule type" value="Genomic_DNA"/>
</dbReference>
<dbReference type="Proteomes" id="UP000288805">
    <property type="component" value="Unassembled WGS sequence"/>
</dbReference>
<keyword evidence="2" id="KW-0498">Mitosis</keyword>
<dbReference type="GO" id="GO:0005680">
    <property type="term" value="C:anaphase-promoting complex"/>
    <property type="evidence" value="ECO:0007669"/>
    <property type="project" value="InterPro"/>
</dbReference>
<evidence type="ECO:0000256" key="2">
    <source>
        <dbReference type="ARBA" id="ARBA00022776"/>
    </source>
</evidence>
<dbReference type="PANTHER" id="PTHR12827:SF3">
    <property type="entry name" value="ANAPHASE-PROMOTING COMPLEX SUBUNIT 1"/>
    <property type="match status" value="1"/>
</dbReference>
<feature type="domain" description="Anaphase-promoting complex subunit 1 middle" evidence="5">
    <location>
        <begin position="115"/>
        <end position="309"/>
    </location>
</feature>
<organism evidence="6 7">
    <name type="scientific">Vitis vinifera</name>
    <name type="common">Grape</name>
    <dbReference type="NCBI Taxonomy" id="29760"/>
    <lineage>
        <taxon>Eukaryota</taxon>
        <taxon>Viridiplantae</taxon>
        <taxon>Streptophyta</taxon>
        <taxon>Embryophyta</taxon>
        <taxon>Tracheophyta</taxon>
        <taxon>Spermatophyta</taxon>
        <taxon>Magnoliopsida</taxon>
        <taxon>eudicotyledons</taxon>
        <taxon>Gunneridae</taxon>
        <taxon>Pentapetalae</taxon>
        <taxon>rosids</taxon>
        <taxon>Vitales</taxon>
        <taxon>Vitaceae</taxon>
        <taxon>Viteae</taxon>
        <taxon>Vitis</taxon>
    </lineage>
</organism>
<proteinExistence type="predicted"/>
<dbReference type="InterPro" id="IPR024990">
    <property type="entry name" value="Apc1"/>
</dbReference>
<keyword evidence="1" id="KW-0132">Cell division</keyword>
<dbReference type="Pfam" id="PF20518">
    <property type="entry name" value="Apc1_MidN"/>
    <property type="match status" value="1"/>
</dbReference>
<evidence type="ECO:0000313" key="7">
    <source>
        <dbReference type="Proteomes" id="UP000288805"/>
    </source>
</evidence>
<name>A0A438J2C3_VITVI</name>
<reference evidence="6 7" key="1">
    <citation type="journal article" date="2018" name="PLoS Genet.">
        <title>Population sequencing reveals clonal diversity and ancestral inbreeding in the grapevine cultivar Chardonnay.</title>
        <authorList>
            <person name="Roach M.J."/>
            <person name="Johnson D.L."/>
            <person name="Bohlmann J."/>
            <person name="van Vuuren H.J."/>
            <person name="Jones S.J."/>
            <person name="Pretorius I.S."/>
            <person name="Schmidt S.A."/>
            <person name="Borneman A.R."/>
        </authorList>
    </citation>
    <scope>NUCLEOTIDE SEQUENCE [LARGE SCALE GENOMIC DNA]</scope>
    <source>
        <strain evidence="7">cv. Chardonnay</strain>
        <tissue evidence="6">Leaf</tissue>
    </source>
</reference>
<sequence>MGKGAMVVGFHGSLEVLIIGSLRCPFILFRIMWSVREGRMGPLSGHFFLHSVKEVMEIVCTFKGALVSWNGDFKRKCKLKVWKAVPSSILDDYGNRTFQSLDKLRQKFVVVFHELVIDELLSENSNFVYRDLGLLVVLLCNVANFLGEGSYLDHYVRDFPGISKKLGMCKACLSQTTPPSLFRWLEHCLQYGCNSANVNDLPPLIRKDGHSVIWARKIVSFYSLLSGAKQAGRKLSSGVYCNLATGSSSSSEELTVLAMVGEKFGLQQLDLLPAGVSLPLRHALDKCRESPPTDWPAAAYVLLGREDLALSCLAHSHKYKELEIQTNVNLISMSTPYMLLLHPVTIPSTSSDTIGLDNTKFEDTDSVDGSMTDGMEHIFNSSTQLRYGRDLRLNEVSLGPSPESIIVKRLVLAYYILIATVFNLGYGWQLHLLFPPAPPSPPSTRTQRKGRNRNPTHCGAPLSAKQRMQILLPQRDCCNLEILPEANPSNKARITVSMANPL</sequence>
<evidence type="ECO:0000256" key="1">
    <source>
        <dbReference type="ARBA" id="ARBA00022618"/>
    </source>
</evidence>
<accession>A0A438J2C3</accession>
<gene>
    <name evidence="6" type="primary">APC1_0</name>
    <name evidence="6" type="ORF">CK203_016778</name>
</gene>
<comment type="caution">
    <text evidence="6">The sequence shown here is derived from an EMBL/GenBank/DDBJ whole genome shotgun (WGS) entry which is preliminary data.</text>
</comment>
<dbReference type="InterPro" id="IPR046794">
    <property type="entry name" value="Apc1_MidN"/>
</dbReference>
<evidence type="ECO:0000256" key="3">
    <source>
        <dbReference type="ARBA" id="ARBA00023306"/>
    </source>
</evidence>
<protein>
    <submittedName>
        <fullName evidence="6">Anaphase-promoting complex subunit 1</fullName>
    </submittedName>
</protein>
<evidence type="ECO:0000256" key="4">
    <source>
        <dbReference type="SAM" id="MobiDB-lite"/>
    </source>
</evidence>
<dbReference type="AlphaFoldDB" id="A0A438J2C3"/>
<evidence type="ECO:0000313" key="6">
    <source>
        <dbReference type="EMBL" id="RVX03113.1"/>
    </source>
</evidence>
<evidence type="ECO:0000259" key="5">
    <source>
        <dbReference type="Pfam" id="PF20518"/>
    </source>
</evidence>
<dbReference type="GO" id="GO:0051301">
    <property type="term" value="P:cell division"/>
    <property type="evidence" value="ECO:0007669"/>
    <property type="project" value="UniProtKB-KW"/>
</dbReference>
<feature type="region of interest" description="Disordered" evidence="4">
    <location>
        <begin position="439"/>
        <end position="459"/>
    </location>
</feature>
<dbReference type="PANTHER" id="PTHR12827">
    <property type="entry name" value="MEIOTIC CHECKPOINT REGULATOR TSG24 FAMILY MEMBER"/>
    <property type="match status" value="1"/>
</dbReference>